<name>A0A0A9HK81_ARUDO</name>
<feature type="compositionally biased region" description="Pro residues" evidence="1">
    <location>
        <begin position="22"/>
        <end position="33"/>
    </location>
</feature>
<evidence type="ECO:0000313" key="2">
    <source>
        <dbReference type="EMBL" id="JAE36239.1"/>
    </source>
</evidence>
<feature type="region of interest" description="Disordered" evidence="1">
    <location>
        <begin position="1"/>
        <end position="83"/>
    </location>
</feature>
<organism evidence="2">
    <name type="scientific">Arundo donax</name>
    <name type="common">Giant reed</name>
    <name type="synonym">Donax arundinaceus</name>
    <dbReference type="NCBI Taxonomy" id="35708"/>
    <lineage>
        <taxon>Eukaryota</taxon>
        <taxon>Viridiplantae</taxon>
        <taxon>Streptophyta</taxon>
        <taxon>Embryophyta</taxon>
        <taxon>Tracheophyta</taxon>
        <taxon>Spermatophyta</taxon>
        <taxon>Magnoliopsida</taxon>
        <taxon>Liliopsida</taxon>
        <taxon>Poales</taxon>
        <taxon>Poaceae</taxon>
        <taxon>PACMAD clade</taxon>
        <taxon>Arundinoideae</taxon>
        <taxon>Arundineae</taxon>
        <taxon>Arundo</taxon>
    </lineage>
</organism>
<feature type="compositionally biased region" description="Polar residues" evidence="1">
    <location>
        <begin position="1"/>
        <end position="16"/>
    </location>
</feature>
<proteinExistence type="predicted"/>
<dbReference type="EMBL" id="GBRH01161657">
    <property type="protein sequence ID" value="JAE36239.1"/>
    <property type="molecule type" value="Transcribed_RNA"/>
</dbReference>
<sequence>MASSAVASPTRASPTDITAPSPASPPRRLPPSTRPRDHLRPPPTLGTSSPPPTPRARCSRVGVRSTGFCSGCRPTSEASLQGC</sequence>
<reference evidence="2" key="1">
    <citation type="submission" date="2014-09" db="EMBL/GenBank/DDBJ databases">
        <authorList>
            <person name="Magalhaes I.L.F."/>
            <person name="Oliveira U."/>
            <person name="Santos F.R."/>
            <person name="Vidigal T.H.D.A."/>
            <person name="Brescovit A.D."/>
            <person name="Santos A.J."/>
        </authorList>
    </citation>
    <scope>NUCLEOTIDE SEQUENCE</scope>
    <source>
        <tissue evidence="2">Shoot tissue taken approximately 20 cm above the soil surface</tissue>
    </source>
</reference>
<dbReference type="AlphaFoldDB" id="A0A0A9HK81"/>
<protein>
    <submittedName>
        <fullName evidence="2">Uncharacterized protein</fullName>
    </submittedName>
</protein>
<feature type="compositionally biased region" description="Pro residues" evidence="1">
    <location>
        <begin position="41"/>
        <end position="54"/>
    </location>
</feature>
<accession>A0A0A9HK81</accession>
<reference evidence="2" key="2">
    <citation type="journal article" date="2015" name="Data Brief">
        <title>Shoot transcriptome of the giant reed, Arundo donax.</title>
        <authorList>
            <person name="Barrero R.A."/>
            <person name="Guerrero F.D."/>
            <person name="Moolhuijzen P."/>
            <person name="Goolsby J.A."/>
            <person name="Tidwell J."/>
            <person name="Bellgard S.E."/>
            <person name="Bellgard M.I."/>
        </authorList>
    </citation>
    <scope>NUCLEOTIDE SEQUENCE</scope>
    <source>
        <tissue evidence="2">Shoot tissue taken approximately 20 cm above the soil surface</tissue>
    </source>
</reference>
<evidence type="ECO:0000256" key="1">
    <source>
        <dbReference type="SAM" id="MobiDB-lite"/>
    </source>
</evidence>